<comment type="caution">
    <text evidence="2">The sequence shown here is derived from an EMBL/GenBank/DDBJ whole genome shotgun (WGS) entry which is preliminary data.</text>
</comment>
<sequence>MHFDDHSFKKDHGSYYPNSIAGARSGALRIALLFGSAAIALSLILVPILSERSRNVASQSLFPDGVDSISTGSIRQSRAYTVRKSVLQTSPEAICIIQPDGSKNGDC</sequence>
<evidence type="ECO:0000256" key="1">
    <source>
        <dbReference type="SAM" id="Phobius"/>
    </source>
</evidence>
<reference evidence="2 3" key="1">
    <citation type="submission" date="2024-10" db="EMBL/GenBank/DDBJ databases">
        <title>Isolation, draft genome sequencing and identification of Phyllobacterium sp. NSA23, isolated from leaf soil.</title>
        <authorList>
            <person name="Akita H."/>
        </authorList>
    </citation>
    <scope>NUCLEOTIDE SEQUENCE [LARGE SCALE GENOMIC DNA]</scope>
    <source>
        <strain evidence="2 3">NSA23</strain>
    </source>
</reference>
<dbReference type="EMBL" id="BAAFZP010000001">
    <property type="protein sequence ID" value="GAB1580074.1"/>
    <property type="molecule type" value="Genomic_DNA"/>
</dbReference>
<name>A0ABQ0GTT7_9HYPH</name>
<keyword evidence="1" id="KW-1133">Transmembrane helix</keyword>
<evidence type="ECO:0000313" key="2">
    <source>
        <dbReference type="EMBL" id="GAB1580074.1"/>
    </source>
</evidence>
<dbReference type="Proteomes" id="UP001628091">
    <property type="component" value="Unassembled WGS sequence"/>
</dbReference>
<keyword evidence="1" id="KW-0472">Membrane</keyword>
<organism evidence="2 3">
    <name type="scientific">Phyllobacterium phragmitis</name>
    <dbReference type="NCBI Taxonomy" id="2670329"/>
    <lineage>
        <taxon>Bacteria</taxon>
        <taxon>Pseudomonadati</taxon>
        <taxon>Pseudomonadota</taxon>
        <taxon>Alphaproteobacteria</taxon>
        <taxon>Hyphomicrobiales</taxon>
        <taxon>Phyllobacteriaceae</taxon>
        <taxon>Phyllobacterium</taxon>
    </lineage>
</organism>
<dbReference type="RefSeq" id="WP_183432015.1">
    <property type="nucleotide sequence ID" value="NZ_BAAFZP010000001.1"/>
</dbReference>
<protein>
    <submittedName>
        <fullName evidence="2">Uncharacterized protein</fullName>
    </submittedName>
</protein>
<accession>A0ABQ0GTT7</accession>
<keyword evidence="1" id="KW-0812">Transmembrane</keyword>
<keyword evidence="3" id="KW-1185">Reference proteome</keyword>
<evidence type="ECO:0000313" key="3">
    <source>
        <dbReference type="Proteomes" id="UP001628091"/>
    </source>
</evidence>
<feature type="transmembrane region" description="Helical" evidence="1">
    <location>
        <begin position="27"/>
        <end position="49"/>
    </location>
</feature>
<proteinExistence type="predicted"/>
<gene>
    <name evidence="2" type="ORF">PPNSA23_00170</name>
</gene>